<dbReference type="AlphaFoldDB" id="A0A645FLS6"/>
<protein>
    <submittedName>
        <fullName evidence="1">Uncharacterized protein</fullName>
    </submittedName>
</protein>
<dbReference type="EMBL" id="VSSQ01062105">
    <property type="protein sequence ID" value="MPN15355.1"/>
    <property type="molecule type" value="Genomic_DNA"/>
</dbReference>
<evidence type="ECO:0000313" key="1">
    <source>
        <dbReference type="EMBL" id="MPN15355.1"/>
    </source>
</evidence>
<dbReference type="InterPro" id="IPR013783">
    <property type="entry name" value="Ig-like_fold"/>
</dbReference>
<reference evidence="1" key="1">
    <citation type="submission" date="2019-08" db="EMBL/GenBank/DDBJ databases">
        <authorList>
            <person name="Kucharzyk K."/>
            <person name="Murdoch R.W."/>
            <person name="Higgins S."/>
            <person name="Loffler F."/>
        </authorList>
    </citation>
    <scope>NUCLEOTIDE SEQUENCE</scope>
</reference>
<proteinExistence type="predicted"/>
<comment type="caution">
    <text evidence="1">The sequence shown here is derived from an EMBL/GenBank/DDBJ whole genome shotgun (WGS) entry which is preliminary data.</text>
</comment>
<dbReference type="Gene3D" id="2.60.40.10">
    <property type="entry name" value="Immunoglobulins"/>
    <property type="match status" value="1"/>
</dbReference>
<sequence>MPYSASFPATIVINGCLLKARGNVDLPANLIQSIAGTWYIFAVRTPGSTTFTLTANTTSAESTNQRLVGEVYYTGDISYIECYLNPKSKLSDPDYESAWFAVTSQGTYVRAHNLGVTPSLITLVWCLTAGTTYQVPVTVVVSTAPTQGEYNPLYADESNITVITGNSASYDATCHSRVAQSTAGYYKIRAYK</sequence>
<organism evidence="1">
    <name type="scientific">bioreactor metagenome</name>
    <dbReference type="NCBI Taxonomy" id="1076179"/>
    <lineage>
        <taxon>unclassified sequences</taxon>
        <taxon>metagenomes</taxon>
        <taxon>ecological metagenomes</taxon>
    </lineage>
</organism>
<accession>A0A645FLS6</accession>
<name>A0A645FLS6_9ZZZZ</name>
<gene>
    <name evidence="1" type="ORF">SDC9_162686</name>
</gene>